<dbReference type="InterPro" id="IPR002810">
    <property type="entry name" value="NfeD-like_C"/>
</dbReference>
<keyword evidence="3 5" id="KW-1133">Transmembrane helix</keyword>
<dbReference type="PANTHER" id="PTHR33507:SF3">
    <property type="entry name" value="INNER MEMBRANE PROTEIN YBBJ"/>
    <property type="match status" value="1"/>
</dbReference>
<dbReference type="InterPro" id="IPR052165">
    <property type="entry name" value="Membrane_assoc_protease"/>
</dbReference>
<keyword evidence="7" id="KW-0378">Hydrolase</keyword>
<dbReference type="GO" id="GO:0005886">
    <property type="term" value="C:plasma membrane"/>
    <property type="evidence" value="ECO:0007669"/>
    <property type="project" value="TreeGrafter"/>
</dbReference>
<dbReference type="GO" id="GO:0006508">
    <property type="term" value="P:proteolysis"/>
    <property type="evidence" value="ECO:0007669"/>
    <property type="project" value="UniProtKB-KW"/>
</dbReference>
<dbReference type="EMBL" id="FRAC01000027">
    <property type="protein sequence ID" value="SHL23649.1"/>
    <property type="molecule type" value="Genomic_DNA"/>
</dbReference>
<accession>A0A1M6Z011</accession>
<evidence type="ECO:0000259" key="6">
    <source>
        <dbReference type="Pfam" id="PF01957"/>
    </source>
</evidence>
<keyword evidence="2 5" id="KW-0812">Transmembrane</keyword>
<evidence type="ECO:0000313" key="8">
    <source>
        <dbReference type="Proteomes" id="UP000184386"/>
    </source>
</evidence>
<keyword evidence="4 5" id="KW-0472">Membrane</keyword>
<feature type="domain" description="NfeD-like C-terminal" evidence="6">
    <location>
        <begin position="81"/>
        <end position="140"/>
    </location>
</feature>
<evidence type="ECO:0000256" key="4">
    <source>
        <dbReference type="ARBA" id="ARBA00023136"/>
    </source>
</evidence>
<reference evidence="7 8" key="1">
    <citation type="submission" date="2016-11" db="EMBL/GenBank/DDBJ databases">
        <authorList>
            <person name="Jaros S."/>
            <person name="Januszkiewicz K."/>
            <person name="Wedrychowicz H."/>
        </authorList>
    </citation>
    <scope>NUCLEOTIDE SEQUENCE [LARGE SCALE GENOMIC DNA]</scope>
    <source>
        <strain evidence="7 8">DSM 15929</strain>
    </source>
</reference>
<evidence type="ECO:0000256" key="2">
    <source>
        <dbReference type="ARBA" id="ARBA00022692"/>
    </source>
</evidence>
<evidence type="ECO:0000256" key="3">
    <source>
        <dbReference type="ARBA" id="ARBA00022989"/>
    </source>
</evidence>
<dbReference type="STRING" id="1121322.SAMN02745136_04434"/>
<gene>
    <name evidence="7" type="ORF">SAMN02745136_04434</name>
</gene>
<keyword evidence="8" id="KW-1185">Reference proteome</keyword>
<dbReference type="Gene3D" id="2.40.50.140">
    <property type="entry name" value="Nucleic acid-binding proteins"/>
    <property type="match status" value="1"/>
</dbReference>
<evidence type="ECO:0000313" key="7">
    <source>
        <dbReference type="EMBL" id="SHL23649.1"/>
    </source>
</evidence>
<dbReference type="Pfam" id="PF01957">
    <property type="entry name" value="NfeD"/>
    <property type="match status" value="1"/>
</dbReference>
<dbReference type="RefSeq" id="WP_073279214.1">
    <property type="nucleotide sequence ID" value="NZ_FRAC01000027.1"/>
</dbReference>
<dbReference type="SUPFAM" id="SSF141322">
    <property type="entry name" value="NfeD domain-like"/>
    <property type="match status" value="1"/>
</dbReference>
<dbReference type="PANTHER" id="PTHR33507">
    <property type="entry name" value="INNER MEMBRANE PROTEIN YBBJ"/>
    <property type="match status" value="1"/>
</dbReference>
<evidence type="ECO:0000256" key="5">
    <source>
        <dbReference type="SAM" id="Phobius"/>
    </source>
</evidence>
<dbReference type="OrthoDB" id="5054at2"/>
<name>A0A1M6Z011_9FIRM</name>
<keyword evidence="7" id="KW-0645">Protease</keyword>
<proteinExistence type="predicted"/>
<protein>
    <submittedName>
        <fullName evidence="7">Membrane protein implicated in regulation of membrane protease activity</fullName>
    </submittedName>
</protein>
<dbReference type="AlphaFoldDB" id="A0A1M6Z011"/>
<dbReference type="Proteomes" id="UP000184386">
    <property type="component" value="Unassembled WGS sequence"/>
</dbReference>
<dbReference type="GO" id="GO:0008233">
    <property type="term" value="F:peptidase activity"/>
    <property type="evidence" value="ECO:0007669"/>
    <property type="project" value="UniProtKB-KW"/>
</dbReference>
<feature type="transmembrane region" description="Helical" evidence="5">
    <location>
        <begin position="44"/>
        <end position="62"/>
    </location>
</feature>
<evidence type="ECO:0000256" key="1">
    <source>
        <dbReference type="ARBA" id="ARBA00004141"/>
    </source>
</evidence>
<sequence length="146" mass="16401">MDSIYWLVALIILLLIEIFTLGLASIWFAGGALVAFFISLFSDNIILEIVVFIIVSFVLLYFTRPIAVKYFNNKRVKTNYESLEGSTGKVLETIDNFNETGVVMLNGLEWTARAYEDSAVIKEGKKVLVKKVSGVKLIVEEEREGV</sequence>
<comment type="subcellular location">
    <subcellularLocation>
        <location evidence="1">Membrane</location>
        <topology evidence="1">Multi-pass membrane protein</topology>
    </subcellularLocation>
</comment>
<organism evidence="7 8">
    <name type="scientific">Anaerocolumna jejuensis DSM 15929</name>
    <dbReference type="NCBI Taxonomy" id="1121322"/>
    <lineage>
        <taxon>Bacteria</taxon>
        <taxon>Bacillati</taxon>
        <taxon>Bacillota</taxon>
        <taxon>Clostridia</taxon>
        <taxon>Lachnospirales</taxon>
        <taxon>Lachnospiraceae</taxon>
        <taxon>Anaerocolumna</taxon>
    </lineage>
</organism>
<feature type="transmembrane region" description="Helical" evidence="5">
    <location>
        <begin position="7"/>
        <end position="38"/>
    </location>
</feature>
<dbReference type="InterPro" id="IPR012340">
    <property type="entry name" value="NA-bd_OB-fold"/>
</dbReference>